<dbReference type="InterPro" id="IPR000048">
    <property type="entry name" value="IQ_motif_EF-hand-BS"/>
</dbReference>
<evidence type="ECO:0000313" key="7">
    <source>
        <dbReference type="EMBL" id="CAJ1384369.1"/>
    </source>
</evidence>
<keyword evidence="2" id="KW-0963">Cytoplasm</keyword>
<dbReference type="GO" id="GO:0015630">
    <property type="term" value="C:microtubule cytoskeleton"/>
    <property type="evidence" value="ECO:0007669"/>
    <property type="project" value="TreeGrafter"/>
</dbReference>
<dbReference type="GO" id="GO:0005524">
    <property type="term" value="F:ATP binding"/>
    <property type="evidence" value="ECO:0007669"/>
    <property type="project" value="UniProtKB-KW"/>
</dbReference>
<keyword evidence="5" id="KW-0067">ATP-binding</keyword>
<evidence type="ECO:0000313" key="8">
    <source>
        <dbReference type="Proteomes" id="UP001178507"/>
    </source>
</evidence>
<dbReference type="PANTHER" id="PTHR45870:SF2">
    <property type="entry name" value="TUBULIN MONOGLYCYLASE TTLL3"/>
    <property type="match status" value="1"/>
</dbReference>
<dbReference type="GO" id="GO:0005737">
    <property type="term" value="C:cytoplasm"/>
    <property type="evidence" value="ECO:0007669"/>
    <property type="project" value="UniProtKB-SubCell"/>
</dbReference>
<comment type="caution">
    <text evidence="7">The sequence shown here is derived from an EMBL/GenBank/DDBJ whole genome shotgun (WGS) entry which is preliminary data.</text>
</comment>
<dbReference type="AlphaFoldDB" id="A0AA36IBD1"/>
<dbReference type="PROSITE" id="PS50096">
    <property type="entry name" value="IQ"/>
    <property type="match status" value="3"/>
</dbReference>
<sequence>MGNCPQEGRAAAYLRRAGPEGGGQERIFCFDGPDEHIRKALLAQKSWVENEVATSTIFHLKWTVSDSAADYSQIQEGSLFNHFQHNRELTTKVGLMNNLRRFACGAQVDVDDFFPRSYDMSSASDVQDFVLDFRRCGALNVLRQHLRLNTWAKERQRLLAAVNFEAEGGYLCNVNVLRLAVKALVHWLEDLDSSFLEEEGRHPQRRHLFREEWDALVLYSQLSDAQLCGDEEPVSRRPRRGYSASGVLLEPSETEQRERPLAVQQWVEFQDHFWGEAPQDLQNSAETVLAILKERWPQLSAQGPRNVWVLKPGSSSKGSGVLCMDSLPEVLQHCKKASNRIVQKYIERPLLLFSGRKFDLRQWVLVRSFQPLKVYMFSSCYLRLCNEPYDLGDLANRQRHISNWSVNKNGRHVADGAVASLEEFRDVLESITNSRTYWEEALVPQLQSCILQSLRAVQERVVQRPECFEVYGFDFMIAEDLKPWLLEVNLSPACESRTPWMSEMLERMASRLVELVLQGALEPDGEEPDWVCIADEASVKTAEILSDWERSKDMPPKLAVLGQPLNRRLERHLEDLWRRQQAQLTLGRCLRGFLVRRQKRRQRALGAVRLLQRGARRWLARHRARREELREARNLLRGAARRFLGMLQLRQCLRRHSAVCVQRLWRGHLGQGRAKARRRLVAVLRLQRSWRSWRHRRRRLAQQRVARCWRDLLARRRADAAKRQAAQGAAATKLQAFLRGTRARRRAAWLQRLVAPSRHLALVLSLARWRRQLALQRRHLAVQRLQSAWRACLLALAVAWARCGSYDASGCRGCCAPGVRGLQCRKQHKRDMDKVHRIQKAWRRWIARRRLAMLRRFAERRRRWLAVEEWSSCVKQTKEEPEEDAATGSPPGSPRQSPSGVESESSSAKTADENEISIGLENEHGSRSCGFTVGLFQERPDSRETEVKTFAAGEASPVKLTGVDRGAEAGGPCRREVLRAHGTWRQTGLP</sequence>
<evidence type="ECO:0000256" key="1">
    <source>
        <dbReference type="ARBA" id="ARBA00004496"/>
    </source>
</evidence>
<keyword evidence="3" id="KW-0436">Ligase</keyword>
<dbReference type="InterPro" id="IPR004344">
    <property type="entry name" value="TTL/TTLL_fam"/>
</dbReference>
<keyword evidence="4" id="KW-0547">Nucleotide-binding</keyword>
<dbReference type="SUPFAM" id="SSF56059">
    <property type="entry name" value="Glutathione synthetase ATP-binding domain-like"/>
    <property type="match status" value="1"/>
</dbReference>
<dbReference type="Proteomes" id="UP001178507">
    <property type="component" value="Unassembled WGS sequence"/>
</dbReference>
<protein>
    <submittedName>
        <fullName evidence="7">Uncharacterized protein</fullName>
    </submittedName>
</protein>
<dbReference type="InterPro" id="IPR051437">
    <property type="entry name" value="TTLL_monoglycylase"/>
</dbReference>
<dbReference type="PROSITE" id="PS51221">
    <property type="entry name" value="TTL"/>
    <property type="match status" value="1"/>
</dbReference>
<name>A0AA36IBD1_9DINO</name>
<dbReference type="Gene3D" id="3.30.470.20">
    <property type="entry name" value="ATP-grasp fold, B domain"/>
    <property type="match status" value="1"/>
</dbReference>
<gene>
    <name evidence="7" type="ORF">EVOR1521_LOCUS11252</name>
</gene>
<dbReference type="GO" id="GO:0070736">
    <property type="term" value="F:protein-glycine ligase activity, initiating"/>
    <property type="evidence" value="ECO:0007669"/>
    <property type="project" value="TreeGrafter"/>
</dbReference>
<reference evidence="7" key="1">
    <citation type="submission" date="2023-08" db="EMBL/GenBank/DDBJ databases">
        <authorList>
            <person name="Chen Y."/>
            <person name="Shah S."/>
            <person name="Dougan E. K."/>
            <person name="Thang M."/>
            <person name="Chan C."/>
        </authorList>
    </citation>
    <scope>NUCLEOTIDE SEQUENCE</scope>
</reference>
<evidence type="ECO:0000256" key="3">
    <source>
        <dbReference type="ARBA" id="ARBA00022598"/>
    </source>
</evidence>
<dbReference type="SMART" id="SM00015">
    <property type="entry name" value="IQ"/>
    <property type="match status" value="6"/>
</dbReference>
<evidence type="ECO:0000256" key="6">
    <source>
        <dbReference type="SAM" id="MobiDB-lite"/>
    </source>
</evidence>
<keyword evidence="8" id="KW-1185">Reference proteome</keyword>
<evidence type="ECO:0000256" key="2">
    <source>
        <dbReference type="ARBA" id="ARBA00022490"/>
    </source>
</evidence>
<evidence type="ECO:0000256" key="5">
    <source>
        <dbReference type="ARBA" id="ARBA00022840"/>
    </source>
</evidence>
<dbReference type="PANTHER" id="PTHR45870">
    <property type="entry name" value="TUBULIN MONOGLYCYLASE TTLL3"/>
    <property type="match status" value="1"/>
</dbReference>
<accession>A0AA36IBD1</accession>
<feature type="region of interest" description="Disordered" evidence="6">
    <location>
        <begin position="876"/>
        <end position="912"/>
    </location>
</feature>
<dbReference type="Pfam" id="PF03133">
    <property type="entry name" value="TTL"/>
    <property type="match status" value="1"/>
</dbReference>
<dbReference type="EMBL" id="CAUJNA010001112">
    <property type="protein sequence ID" value="CAJ1384369.1"/>
    <property type="molecule type" value="Genomic_DNA"/>
</dbReference>
<proteinExistence type="predicted"/>
<evidence type="ECO:0000256" key="4">
    <source>
        <dbReference type="ARBA" id="ARBA00022741"/>
    </source>
</evidence>
<feature type="compositionally biased region" description="Low complexity" evidence="6">
    <location>
        <begin position="888"/>
        <end position="907"/>
    </location>
</feature>
<organism evidence="7 8">
    <name type="scientific">Effrenium voratum</name>
    <dbReference type="NCBI Taxonomy" id="2562239"/>
    <lineage>
        <taxon>Eukaryota</taxon>
        <taxon>Sar</taxon>
        <taxon>Alveolata</taxon>
        <taxon>Dinophyceae</taxon>
        <taxon>Suessiales</taxon>
        <taxon>Symbiodiniaceae</taxon>
        <taxon>Effrenium</taxon>
    </lineage>
</organism>
<comment type="subcellular location">
    <subcellularLocation>
        <location evidence="1">Cytoplasm</location>
    </subcellularLocation>
</comment>